<dbReference type="InterPro" id="IPR052513">
    <property type="entry name" value="Thioester_dehydratase-like"/>
</dbReference>
<dbReference type="OrthoDB" id="7595207at2"/>
<accession>A0A1Y5TXX6</accession>
<dbReference type="AlphaFoldDB" id="A0A1Y5TXX6"/>
<name>A0A1Y5TXX6_9PROT</name>
<dbReference type="Pfam" id="PF01796">
    <property type="entry name" value="OB_ChsH2_C"/>
    <property type="match status" value="1"/>
</dbReference>
<dbReference type="SUPFAM" id="SSF50249">
    <property type="entry name" value="Nucleic acid-binding proteins"/>
    <property type="match status" value="1"/>
</dbReference>
<organism evidence="3 4">
    <name type="scientific">Oceanibacterium hippocampi</name>
    <dbReference type="NCBI Taxonomy" id="745714"/>
    <lineage>
        <taxon>Bacteria</taxon>
        <taxon>Pseudomonadati</taxon>
        <taxon>Pseudomonadota</taxon>
        <taxon>Alphaproteobacteria</taxon>
        <taxon>Sneathiellales</taxon>
        <taxon>Sneathiellaceae</taxon>
        <taxon>Oceanibacterium</taxon>
    </lineage>
</organism>
<evidence type="ECO:0000313" key="4">
    <source>
        <dbReference type="Proteomes" id="UP000193200"/>
    </source>
</evidence>
<dbReference type="PANTHER" id="PTHR34075:SF5">
    <property type="entry name" value="BLR3430 PROTEIN"/>
    <property type="match status" value="1"/>
</dbReference>
<dbReference type="InParanoid" id="A0A1Y5TXX6"/>
<dbReference type="PANTHER" id="PTHR34075">
    <property type="entry name" value="BLR3430 PROTEIN"/>
    <property type="match status" value="1"/>
</dbReference>
<dbReference type="Proteomes" id="UP000193200">
    <property type="component" value="Unassembled WGS sequence"/>
</dbReference>
<dbReference type="InterPro" id="IPR002878">
    <property type="entry name" value="ChsH2_C"/>
</dbReference>
<gene>
    <name evidence="3" type="ORF">OCH7691_03343</name>
</gene>
<dbReference type="InterPro" id="IPR012340">
    <property type="entry name" value="NA-bd_OB-fold"/>
</dbReference>
<evidence type="ECO:0000313" key="3">
    <source>
        <dbReference type="EMBL" id="SLN71120.1"/>
    </source>
</evidence>
<reference evidence="3 4" key="1">
    <citation type="submission" date="2017-03" db="EMBL/GenBank/DDBJ databases">
        <authorList>
            <person name="Afonso C.L."/>
            <person name="Miller P.J."/>
            <person name="Scott M.A."/>
            <person name="Spackman E."/>
            <person name="Goraichik I."/>
            <person name="Dimitrov K.M."/>
            <person name="Suarez D.L."/>
            <person name="Swayne D.E."/>
        </authorList>
    </citation>
    <scope>NUCLEOTIDE SEQUENCE [LARGE SCALE GENOMIC DNA]</scope>
    <source>
        <strain evidence="3 4">CECT 7691</strain>
    </source>
</reference>
<dbReference type="InterPro" id="IPR022002">
    <property type="entry name" value="ChsH2_Znr"/>
</dbReference>
<dbReference type="Pfam" id="PF12172">
    <property type="entry name" value="zf-ChsH2"/>
    <property type="match status" value="1"/>
</dbReference>
<dbReference type="EMBL" id="FWFR01000003">
    <property type="protein sequence ID" value="SLN71120.1"/>
    <property type="molecule type" value="Genomic_DNA"/>
</dbReference>
<proteinExistence type="predicted"/>
<keyword evidence="4" id="KW-1185">Reference proteome</keyword>
<protein>
    <submittedName>
        <fullName evidence="3">Uncharacterized protein</fullName>
    </submittedName>
</protein>
<dbReference type="RefSeq" id="WP_085884695.1">
    <property type="nucleotide sequence ID" value="NZ_FWFR01000003.1"/>
</dbReference>
<evidence type="ECO:0000259" key="1">
    <source>
        <dbReference type="Pfam" id="PF01796"/>
    </source>
</evidence>
<feature type="domain" description="ChsH2 C-terminal OB-fold" evidence="1">
    <location>
        <begin position="66"/>
        <end position="126"/>
    </location>
</feature>
<feature type="domain" description="ChsH2 rubredoxin-like zinc ribbon" evidence="2">
    <location>
        <begin position="35"/>
        <end position="64"/>
    </location>
</feature>
<sequence length="161" mass="17306">MTSMASSSRHACPGDKLIPIRPDLFTEPDACGRVRMLASRCRDCGEHMFPVRMRCVSCYGADLEKVPLDRFGKVESFTVVRQAPPGYAGGVPYVLGTVVLGNHVRILTHLIGKPDADWKAGDRVASCATVLPVNAGVHGEVLSYAFRDPATDDDSTSKGSV</sequence>
<evidence type="ECO:0000259" key="2">
    <source>
        <dbReference type="Pfam" id="PF12172"/>
    </source>
</evidence>